<dbReference type="eggNOG" id="KOG1414">
    <property type="taxonomic scope" value="Eukaryota"/>
</dbReference>
<evidence type="ECO:0000256" key="1">
    <source>
        <dbReference type="ARBA" id="ARBA00004123"/>
    </source>
</evidence>
<organism evidence="8 9">
    <name type="scientific">Helobdella robusta</name>
    <name type="common">Californian leech</name>
    <dbReference type="NCBI Taxonomy" id="6412"/>
    <lineage>
        <taxon>Eukaryota</taxon>
        <taxon>Metazoa</taxon>
        <taxon>Spiralia</taxon>
        <taxon>Lophotrochozoa</taxon>
        <taxon>Annelida</taxon>
        <taxon>Clitellata</taxon>
        <taxon>Hirudinea</taxon>
        <taxon>Rhynchobdellida</taxon>
        <taxon>Glossiphoniidae</taxon>
        <taxon>Helobdella</taxon>
    </lineage>
</organism>
<keyword evidence="4" id="KW-0539">Nucleus</keyword>
<dbReference type="InterPro" id="IPR013087">
    <property type="entry name" value="Znf_C2H2_type"/>
</dbReference>
<reference evidence="9" key="1">
    <citation type="submission" date="2012-12" db="EMBL/GenBank/DDBJ databases">
        <authorList>
            <person name="Hellsten U."/>
            <person name="Grimwood J."/>
            <person name="Chapman J.A."/>
            <person name="Shapiro H."/>
            <person name="Aerts A."/>
            <person name="Otillar R.P."/>
            <person name="Terry A.Y."/>
            <person name="Boore J.L."/>
            <person name="Simakov O."/>
            <person name="Marletaz F."/>
            <person name="Cho S.-J."/>
            <person name="Edsinger-Gonzales E."/>
            <person name="Havlak P."/>
            <person name="Kuo D.-H."/>
            <person name="Larsson T."/>
            <person name="Lv J."/>
            <person name="Arendt D."/>
            <person name="Savage R."/>
            <person name="Osoegawa K."/>
            <person name="de Jong P."/>
            <person name="Lindberg D.R."/>
            <person name="Seaver E.C."/>
            <person name="Weisblat D.A."/>
            <person name="Putnam N.H."/>
            <person name="Grigoriev I.V."/>
            <person name="Rokhsar D.S."/>
        </authorList>
    </citation>
    <scope>NUCLEOTIDE SEQUENCE</scope>
</reference>
<dbReference type="OMA" id="YVCEAPG"/>
<dbReference type="InParanoid" id="T1EII8"/>
<gene>
    <name evidence="8" type="primary">20196388</name>
    <name evidence="7" type="ORF">HELRODRAFT_137277</name>
</gene>
<evidence type="ECO:0000313" key="7">
    <source>
        <dbReference type="EMBL" id="ESN97170.1"/>
    </source>
</evidence>
<dbReference type="HOGENOM" id="CLU_101224_3_0_1"/>
<dbReference type="GO" id="GO:0005634">
    <property type="term" value="C:nucleus"/>
    <property type="evidence" value="ECO:0007669"/>
    <property type="project" value="UniProtKB-SubCell"/>
</dbReference>
<evidence type="ECO:0000256" key="3">
    <source>
        <dbReference type="ARBA" id="ARBA00023163"/>
    </source>
</evidence>
<evidence type="ECO:0000256" key="2">
    <source>
        <dbReference type="ARBA" id="ARBA00023015"/>
    </source>
</evidence>
<dbReference type="AlphaFoldDB" id="T1EII8"/>
<dbReference type="EnsemblMetazoa" id="HelroT137277">
    <property type="protein sequence ID" value="HelroP137277"/>
    <property type="gene ID" value="HelroG137277"/>
</dbReference>
<evidence type="ECO:0000256" key="4">
    <source>
        <dbReference type="ARBA" id="ARBA00023242"/>
    </source>
</evidence>
<dbReference type="GeneID" id="20196388"/>
<dbReference type="PROSITE" id="PS00028">
    <property type="entry name" value="ZINC_FINGER_C2H2_1"/>
    <property type="match status" value="1"/>
</dbReference>
<feature type="domain" description="C2H2-type" evidence="6">
    <location>
        <begin position="7"/>
        <end position="31"/>
    </location>
</feature>
<evidence type="ECO:0000259" key="6">
    <source>
        <dbReference type="PROSITE" id="PS50157"/>
    </source>
</evidence>
<keyword evidence="5" id="KW-0862">Zinc</keyword>
<keyword evidence="9" id="KW-1185">Reference proteome</keyword>
<dbReference type="EMBL" id="KB097417">
    <property type="protein sequence ID" value="ESN97170.1"/>
    <property type="molecule type" value="Genomic_DNA"/>
</dbReference>
<dbReference type="PANTHER" id="PTHR19304">
    <property type="entry name" value="CYCLIC-AMP RESPONSE ELEMENT BINDING PROTEIN"/>
    <property type="match status" value="1"/>
</dbReference>
<dbReference type="RefSeq" id="XP_009024667.1">
    <property type="nucleotide sequence ID" value="XM_009026419.1"/>
</dbReference>
<dbReference type="GO" id="GO:0008270">
    <property type="term" value="F:zinc ion binding"/>
    <property type="evidence" value="ECO:0007669"/>
    <property type="project" value="UniProtKB-KW"/>
</dbReference>
<proteinExistence type="predicted"/>
<dbReference type="Gene3D" id="3.30.160.60">
    <property type="entry name" value="Classic Zinc Finger"/>
    <property type="match status" value="1"/>
</dbReference>
<dbReference type="Proteomes" id="UP000015101">
    <property type="component" value="Unassembled WGS sequence"/>
</dbReference>
<dbReference type="KEGG" id="hro:HELRODRAFT_137277"/>
<protein>
    <recommendedName>
        <fullName evidence="6">C2H2-type domain-containing protein</fullName>
    </recommendedName>
</protein>
<accession>T1EII8</accession>
<dbReference type="InterPro" id="IPR051027">
    <property type="entry name" value="bZIP_transcription_factors"/>
</dbReference>
<sequence>MTDDKPFECTNPGCGMKFTNEDHLAVHKAKHQLSLTIDDIRPGLLSFVADQTPTPSKFLKNCEDVGLFQDFGKNPFEEAFKRATE</sequence>
<evidence type="ECO:0000313" key="8">
    <source>
        <dbReference type="EnsemblMetazoa" id="HelroP137277"/>
    </source>
</evidence>
<dbReference type="EMBL" id="AMQM01006363">
    <property type="status" value="NOT_ANNOTATED_CDS"/>
    <property type="molecule type" value="Genomic_DNA"/>
</dbReference>
<evidence type="ECO:0000313" key="9">
    <source>
        <dbReference type="Proteomes" id="UP000015101"/>
    </source>
</evidence>
<dbReference type="InterPro" id="IPR036236">
    <property type="entry name" value="Znf_C2H2_sf"/>
</dbReference>
<reference evidence="7 9" key="2">
    <citation type="journal article" date="2013" name="Nature">
        <title>Insights into bilaterian evolution from three spiralian genomes.</title>
        <authorList>
            <person name="Simakov O."/>
            <person name="Marletaz F."/>
            <person name="Cho S.J."/>
            <person name="Edsinger-Gonzales E."/>
            <person name="Havlak P."/>
            <person name="Hellsten U."/>
            <person name="Kuo D.H."/>
            <person name="Larsson T."/>
            <person name="Lv J."/>
            <person name="Arendt D."/>
            <person name="Savage R."/>
            <person name="Osoegawa K."/>
            <person name="de Jong P."/>
            <person name="Grimwood J."/>
            <person name="Chapman J.A."/>
            <person name="Shapiro H."/>
            <person name="Aerts A."/>
            <person name="Otillar R.P."/>
            <person name="Terry A.Y."/>
            <person name="Boore J.L."/>
            <person name="Grigoriev I.V."/>
            <person name="Lindberg D.R."/>
            <person name="Seaver E.C."/>
            <person name="Weisblat D.A."/>
            <person name="Putnam N.H."/>
            <person name="Rokhsar D.S."/>
        </authorList>
    </citation>
    <scope>NUCLEOTIDE SEQUENCE</scope>
</reference>
<dbReference type="STRING" id="6412.T1EII8"/>
<dbReference type="OrthoDB" id="295274at2759"/>
<dbReference type="PROSITE" id="PS50157">
    <property type="entry name" value="ZINC_FINGER_C2H2_2"/>
    <property type="match status" value="1"/>
</dbReference>
<comment type="subcellular location">
    <subcellularLocation>
        <location evidence="1">Nucleus</location>
    </subcellularLocation>
</comment>
<keyword evidence="2" id="KW-0805">Transcription regulation</keyword>
<dbReference type="SMART" id="SM00355">
    <property type="entry name" value="ZnF_C2H2"/>
    <property type="match status" value="1"/>
</dbReference>
<reference evidence="8" key="3">
    <citation type="submission" date="2015-06" db="UniProtKB">
        <authorList>
            <consortium name="EnsemblMetazoa"/>
        </authorList>
    </citation>
    <scope>IDENTIFICATION</scope>
</reference>
<keyword evidence="3" id="KW-0804">Transcription</keyword>
<keyword evidence="5" id="KW-0863">Zinc-finger</keyword>
<dbReference type="CTD" id="20196388"/>
<name>T1EII8_HELRO</name>
<keyword evidence="5" id="KW-0479">Metal-binding</keyword>
<dbReference type="SUPFAM" id="SSF57667">
    <property type="entry name" value="beta-beta-alpha zinc fingers"/>
    <property type="match status" value="1"/>
</dbReference>
<evidence type="ECO:0000256" key="5">
    <source>
        <dbReference type="PROSITE-ProRule" id="PRU00042"/>
    </source>
</evidence>